<dbReference type="AlphaFoldDB" id="A0A1H6VLJ1"/>
<comment type="subunit">
    <text evidence="17">Homotetramer.</text>
</comment>
<dbReference type="eggNOG" id="COG0062">
    <property type="taxonomic scope" value="Bacteria"/>
</dbReference>
<sequence>MYIGSQNQLKAYDQYLMDHGYSIYELVDKASDCLKKHFMDYDQIGLLVGPGNNGADALSLGIKLANEGKDVKLYYIGNHQKFSAGNQFYFDICENNNLTLIELSDEKLDDFLKDLSVLDVMGDGFFGFGLNSAPRGLYATVISMINSHFEGDVIAIDIPTGLNCNTGKPYANTLYASKTIALSALKEGFLNPDSSTFTGEVIVEELAIDNPFEQAGLVKYFDRSDARKMLKERKYDGYKNYYGVDLLVAGSAQYKGAALLATKGAVASGAGIVHLSSAKEVVDIMPLYLPEAISEIRPGSYSREMLKKFDAICIGPGMGLDMDAYHCFIDVIENSTCPLIIDADGLTILSNNLELLDRQQRPIILTPHLGEFKRLCDFSGDDQLTEVAINFAKEHHCILVLKGPHTLVTDGKHSYKNASGNKAMAVGGMGDTLAGMMTAFLGGHYQAIEAAILAVYIHGFTGDLIARDHYTVLPEELSKMIPHAMSLIGQK</sequence>
<proteinExistence type="inferred from homology"/>
<keyword evidence="13" id="KW-0511">Multifunctional enzyme</keyword>
<dbReference type="OrthoDB" id="9806925at2"/>
<evidence type="ECO:0000256" key="5">
    <source>
        <dbReference type="ARBA" id="ARBA00022723"/>
    </source>
</evidence>
<evidence type="ECO:0000313" key="21">
    <source>
        <dbReference type="EMBL" id="SEJ05529.1"/>
    </source>
</evidence>
<dbReference type="InterPro" id="IPR000631">
    <property type="entry name" value="CARKD"/>
</dbReference>
<dbReference type="PROSITE" id="PS51383">
    <property type="entry name" value="YJEF_C_3"/>
    <property type="match status" value="1"/>
</dbReference>
<dbReference type="GO" id="GO:0005524">
    <property type="term" value="F:ATP binding"/>
    <property type="evidence" value="ECO:0007669"/>
    <property type="project" value="UniProtKB-UniRule"/>
</dbReference>
<dbReference type="PANTHER" id="PTHR12592:SF0">
    <property type="entry name" value="ATP-DEPENDENT (S)-NAD(P)H-HYDRATE DEHYDRATASE"/>
    <property type="match status" value="1"/>
</dbReference>
<comment type="cofactor">
    <cofactor evidence="17">
        <name>Mg(2+)</name>
        <dbReference type="ChEBI" id="CHEBI:18420"/>
    </cofactor>
</comment>
<dbReference type="GO" id="GO:0046496">
    <property type="term" value="P:nicotinamide nucleotide metabolic process"/>
    <property type="evidence" value="ECO:0007669"/>
    <property type="project" value="UniProtKB-UniRule"/>
</dbReference>
<dbReference type="SUPFAM" id="SSF64153">
    <property type="entry name" value="YjeF N-terminal domain-like"/>
    <property type="match status" value="1"/>
</dbReference>
<dbReference type="EMBL" id="FNYK01000050">
    <property type="protein sequence ID" value="SEJ05529.1"/>
    <property type="molecule type" value="Genomic_DNA"/>
</dbReference>
<dbReference type="InterPro" id="IPR004443">
    <property type="entry name" value="YjeF_N_dom"/>
</dbReference>
<dbReference type="GO" id="GO:0052855">
    <property type="term" value="F:ADP-dependent NAD(P)H-hydrate dehydratase activity"/>
    <property type="evidence" value="ECO:0007669"/>
    <property type="project" value="UniProtKB-UniRule"/>
</dbReference>
<comment type="similarity">
    <text evidence="4 18">In the C-terminal section; belongs to the NnrD/CARKD family.</text>
</comment>
<evidence type="ECO:0000256" key="16">
    <source>
        <dbReference type="ARBA" id="ARBA00049209"/>
    </source>
</evidence>
<feature type="binding site" evidence="17">
    <location>
        <position position="431"/>
    </location>
    <ligand>
        <name>(6S)-NADPHX</name>
        <dbReference type="ChEBI" id="CHEBI:64076"/>
    </ligand>
</feature>
<accession>A0A1H6VLJ1</accession>
<evidence type="ECO:0000256" key="1">
    <source>
        <dbReference type="ARBA" id="ARBA00000013"/>
    </source>
</evidence>
<keyword evidence="22" id="KW-1185">Reference proteome</keyword>
<evidence type="ECO:0000259" key="19">
    <source>
        <dbReference type="PROSITE" id="PS51383"/>
    </source>
</evidence>
<keyword evidence="10 17" id="KW-0520">NAD</keyword>
<evidence type="ECO:0000256" key="3">
    <source>
        <dbReference type="ARBA" id="ARBA00006001"/>
    </source>
</evidence>
<dbReference type="HAMAP" id="MF_01965">
    <property type="entry name" value="NADHX_dehydratase"/>
    <property type="match status" value="1"/>
</dbReference>
<dbReference type="NCBIfam" id="TIGR00196">
    <property type="entry name" value="yjeF_cterm"/>
    <property type="match status" value="1"/>
</dbReference>
<dbReference type="Pfam" id="PF03853">
    <property type="entry name" value="YjeF_N"/>
    <property type="match status" value="1"/>
</dbReference>
<evidence type="ECO:0000256" key="14">
    <source>
        <dbReference type="ARBA" id="ARBA00025153"/>
    </source>
</evidence>
<comment type="function">
    <text evidence="14 18">Bifunctional enzyme that catalyzes the epimerization of the S- and R-forms of NAD(P)HX and the dehydration of the S-form of NAD(P)HX at the expense of ADP, which is converted to AMP. This allows the repair of both epimers of NAD(P)HX, a damaged form of NAD(P)H that is a result of enzymatic or heat-dependent hydration.</text>
</comment>
<organism evidence="21 22">
    <name type="scientific">Sharpea azabuensis</name>
    <dbReference type="NCBI Taxonomy" id="322505"/>
    <lineage>
        <taxon>Bacteria</taxon>
        <taxon>Bacillati</taxon>
        <taxon>Bacillota</taxon>
        <taxon>Erysipelotrichia</taxon>
        <taxon>Erysipelotrichales</taxon>
        <taxon>Coprobacillaceae</taxon>
        <taxon>Sharpea</taxon>
    </lineage>
</organism>
<evidence type="ECO:0000256" key="13">
    <source>
        <dbReference type="ARBA" id="ARBA00023268"/>
    </source>
</evidence>
<evidence type="ECO:0000256" key="17">
    <source>
        <dbReference type="HAMAP-Rule" id="MF_01965"/>
    </source>
</evidence>
<dbReference type="InterPro" id="IPR029056">
    <property type="entry name" value="Ribokinase-like"/>
</dbReference>
<evidence type="ECO:0000256" key="12">
    <source>
        <dbReference type="ARBA" id="ARBA00023239"/>
    </source>
</evidence>
<dbReference type="PIRSF" id="PIRSF017184">
    <property type="entry name" value="Nnr"/>
    <property type="match status" value="1"/>
</dbReference>
<keyword evidence="6 17" id="KW-0547">Nucleotide-binding</keyword>
<reference evidence="22" key="1">
    <citation type="submission" date="2016-10" db="EMBL/GenBank/DDBJ databases">
        <authorList>
            <person name="Varghese N."/>
        </authorList>
    </citation>
    <scope>NUCLEOTIDE SEQUENCE [LARGE SCALE GENOMIC DNA]</scope>
    <source>
        <strain evidence="22">DSM 20406</strain>
    </source>
</reference>
<evidence type="ECO:0000256" key="6">
    <source>
        <dbReference type="ARBA" id="ARBA00022741"/>
    </source>
</evidence>
<comment type="catalytic activity">
    <reaction evidence="16 17 18">
        <text>(6S)-NADPHX + ADP = AMP + phosphate + NADPH + H(+)</text>
        <dbReference type="Rhea" id="RHEA:32235"/>
        <dbReference type="ChEBI" id="CHEBI:15378"/>
        <dbReference type="ChEBI" id="CHEBI:43474"/>
        <dbReference type="ChEBI" id="CHEBI:57783"/>
        <dbReference type="ChEBI" id="CHEBI:64076"/>
        <dbReference type="ChEBI" id="CHEBI:456215"/>
        <dbReference type="ChEBI" id="CHEBI:456216"/>
        <dbReference type="EC" id="4.2.1.136"/>
    </reaction>
</comment>
<dbReference type="Gene3D" id="3.40.50.10260">
    <property type="entry name" value="YjeF N-terminal domain"/>
    <property type="match status" value="1"/>
</dbReference>
<dbReference type="PANTHER" id="PTHR12592">
    <property type="entry name" value="ATP-DEPENDENT (S)-NAD(P)H-HYDRATE DEHYDRATASE FAMILY MEMBER"/>
    <property type="match status" value="1"/>
</dbReference>
<comment type="catalytic activity">
    <reaction evidence="2 18">
        <text>(6R)-NADPHX = (6S)-NADPHX</text>
        <dbReference type="Rhea" id="RHEA:32227"/>
        <dbReference type="ChEBI" id="CHEBI:64076"/>
        <dbReference type="ChEBI" id="CHEBI:64077"/>
        <dbReference type="EC" id="5.1.99.6"/>
    </reaction>
</comment>
<keyword evidence="5 18" id="KW-0479">Metal-binding</keyword>
<dbReference type="EC" id="4.2.1.136" evidence="17"/>
<dbReference type="InterPro" id="IPR030677">
    <property type="entry name" value="Nnr"/>
</dbReference>
<feature type="binding site" evidence="17">
    <location>
        <position position="257"/>
    </location>
    <ligand>
        <name>(6S)-NADPHX</name>
        <dbReference type="ChEBI" id="CHEBI:64076"/>
    </ligand>
</feature>
<dbReference type="Pfam" id="PF01256">
    <property type="entry name" value="Carb_kinase"/>
    <property type="match status" value="1"/>
</dbReference>
<keyword evidence="11 18" id="KW-0413">Isomerase</keyword>
<evidence type="ECO:0000259" key="20">
    <source>
        <dbReference type="PROSITE" id="PS51385"/>
    </source>
</evidence>
<evidence type="ECO:0000256" key="8">
    <source>
        <dbReference type="ARBA" id="ARBA00022857"/>
    </source>
</evidence>
<evidence type="ECO:0000256" key="4">
    <source>
        <dbReference type="ARBA" id="ARBA00009524"/>
    </source>
</evidence>
<comment type="similarity">
    <text evidence="3 18">In the N-terminal section; belongs to the NnrE/AIBP family.</text>
</comment>
<dbReference type="SUPFAM" id="SSF53613">
    <property type="entry name" value="Ribokinase-like"/>
    <property type="match status" value="1"/>
</dbReference>
<feature type="binding site" evidence="17">
    <location>
        <position position="430"/>
    </location>
    <ligand>
        <name>AMP</name>
        <dbReference type="ChEBI" id="CHEBI:456215"/>
    </ligand>
</feature>
<dbReference type="STRING" id="322505.SAMN04487836_10124"/>
<dbReference type="PROSITE" id="PS51385">
    <property type="entry name" value="YJEF_N"/>
    <property type="match status" value="1"/>
</dbReference>
<keyword evidence="12 17" id="KW-0456">Lyase</keyword>
<name>A0A1H6VLJ1_9FIRM</name>
<evidence type="ECO:0000313" key="22">
    <source>
        <dbReference type="Proteomes" id="UP000183028"/>
    </source>
</evidence>
<feature type="domain" description="YjeF N-terminal" evidence="20">
    <location>
        <begin position="9"/>
        <end position="214"/>
    </location>
</feature>
<keyword evidence="7 17" id="KW-0067">ATP-binding</keyword>
<dbReference type="GO" id="GO:0052856">
    <property type="term" value="F:NAD(P)HX epimerase activity"/>
    <property type="evidence" value="ECO:0007669"/>
    <property type="project" value="UniProtKB-EC"/>
</dbReference>
<dbReference type="RefSeq" id="WP_074732494.1">
    <property type="nucleotide sequence ID" value="NZ_FNYK01000050.1"/>
</dbReference>
<dbReference type="Proteomes" id="UP000183028">
    <property type="component" value="Unassembled WGS sequence"/>
</dbReference>
<gene>
    <name evidence="17" type="primary">nnrD</name>
    <name evidence="21" type="ORF">SAMN04487834_10501</name>
</gene>
<feature type="binding site" evidence="17">
    <location>
        <position position="317"/>
    </location>
    <ligand>
        <name>(6S)-NADPHX</name>
        <dbReference type="ChEBI" id="CHEBI:64076"/>
    </ligand>
</feature>
<comment type="cofactor">
    <cofactor evidence="18">
        <name>K(+)</name>
        <dbReference type="ChEBI" id="CHEBI:29103"/>
    </cofactor>
    <text evidence="18">Binds 1 potassium ion per subunit.</text>
</comment>
<evidence type="ECO:0000256" key="18">
    <source>
        <dbReference type="PIRNR" id="PIRNR017184"/>
    </source>
</evidence>
<comment type="function">
    <text evidence="17">Catalyzes the dehydration of the S-form of NAD(P)HX at the expense of ADP, which is converted to AMP. Together with NAD(P)HX epimerase, which catalyzes the epimerization of the S- and R-forms, the enzyme allows the repair of both epimers of NAD(P)HX, a damaged form of NAD(P)H that is a result of enzymatic or heat-dependent hydration.</text>
</comment>
<keyword evidence="9 18" id="KW-0630">Potassium</keyword>
<dbReference type="GO" id="GO:0110051">
    <property type="term" value="P:metabolite repair"/>
    <property type="evidence" value="ECO:0007669"/>
    <property type="project" value="TreeGrafter"/>
</dbReference>
<feature type="binding site" evidence="17">
    <location>
        <begin position="402"/>
        <end position="406"/>
    </location>
    <ligand>
        <name>AMP</name>
        <dbReference type="ChEBI" id="CHEBI:456215"/>
    </ligand>
</feature>
<comment type="similarity">
    <text evidence="17">Belongs to the NnrD/CARKD family.</text>
</comment>
<dbReference type="InterPro" id="IPR017953">
    <property type="entry name" value="Carbohydrate_kinase_pred_CS"/>
</dbReference>
<evidence type="ECO:0000256" key="7">
    <source>
        <dbReference type="ARBA" id="ARBA00022840"/>
    </source>
</evidence>
<dbReference type="GO" id="GO:0046872">
    <property type="term" value="F:metal ion binding"/>
    <property type="evidence" value="ECO:0007669"/>
    <property type="project" value="UniProtKB-UniRule"/>
</dbReference>
<keyword evidence="8 17" id="KW-0521">NADP</keyword>
<evidence type="ECO:0000256" key="9">
    <source>
        <dbReference type="ARBA" id="ARBA00022958"/>
    </source>
</evidence>
<evidence type="ECO:0000256" key="2">
    <source>
        <dbReference type="ARBA" id="ARBA00000909"/>
    </source>
</evidence>
<evidence type="ECO:0000256" key="15">
    <source>
        <dbReference type="ARBA" id="ARBA00048238"/>
    </source>
</evidence>
<evidence type="ECO:0000256" key="11">
    <source>
        <dbReference type="ARBA" id="ARBA00023235"/>
    </source>
</evidence>
<feature type="domain" description="YjeF C-terminal" evidence="19">
    <location>
        <begin position="222"/>
        <end position="488"/>
    </location>
</feature>
<protein>
    <recommendedName>
        <fullName evidence="17">ADP-dependent (S)-NAD(P)H-hydrate dehydratase</fullName>
        <ecNumber evidence="17">4.2.1.136</ecNumber>
    </recommendedName>
    <alternativeName>
        <fullName evidence="17">ADP-dependent NAD(P)HX dehydratase</fullName>
    </alternativeName>
</protein>
<dbReference type="InterPro" id="IPR036652">
    <property type="entry name" value="YjeF_N_dom_sf"/>
</dbReference>
<dbReference type="Gene3D" id="3.40.1190.20">
    <property type="match status" value="1"/>
</dbReference>
<comment type="catalytic activity">
    <reaction evidence="1 18">
        <text>(6R)-NADHX = (6S)-NADHX</text>
        <dbReference type="Rhea" id="RHEA:32215"/>
        <dbReference type="ChEBI" id="CHEBI:64074"/>
        <dbReference type="ChEBI" id="CHEBI:64075"/>
        <dbReference type="EC" id="5.1.99.6"/>
    </reaction>
</comment>
<dbReference type="eggNOG" id="COG0063">
    <property type="taxonomic scope" value="Bacteria"/>
</dbReference>
<dbReference type="PROSITE" id="PS01050">
    <property type="entry name" value="YJEF_C_2"/>
    <property type="match status" value="1"/>
</dbReference>
<comment type="catalytic activity">
    <reaction evidence="15 17 18">
        <text>(6S)-NADHX + ADP = AMP + phosphate + NADH + H(+)</text>
        <dbReference type="Rhea" id="RHEA:32223"/>
        <dbReference type="ChEBI" id="CHEBI:15378"/>
        <dbReference type="ChEBI" id="CHEBI:43474"/>
        <dbReference type="ChEBI" id="CHEBI:57945"/>
        <dbReference type="ChEBI" id="CHEBI:64074"/>
        <dbReference type="ChEBI" id="CHEBI:456215"/>
        <dbReference type="ChEBI" id="CHEBI:456216"/>
        <dbReference type="EC" id="4.2.1.136"/>
    </reaction>
</comment>
<evidence type="ECO:0000256" key="10">
    <source>
        <dbReference type="ARBA" id="ARBA00023027"/>
    </source>
</evidence>
<feature type="binding site" evidence="17">
    <location>
        <position position="368"/>
    </location>
    <ligand>
        <name>(6S)-NADPHX</name>
        <dbReference type="ChEBI" id="CHEBI:64076"/>
    </ligand>
</feature>
<dbReference type="CDD" id="cd01171">
    <property type="entry name" value="YXKO-related"/>
    <property type="match status" value="1"/>
</dbReference>